<dbReference type="PANTHER" id="PTHR43477:SF1">
    <property type="entry name" value="DIHYDROANTICAPSIN 7-DEHYDROGENASE"/>
    <property type="match status" value="1"/>
</dbReference>
<dbReference type="SUPFAM" id="SSF51735">
    <property type="entry name" value="NAD(P)-binding Rossmann-fold domains"/>
    <property type="match status" value="1"/>
</dbReference>
<accession>A0A3L7ARV8</accession>
<keyword evidence="2" id="KW-0560">Oxidoreductase</keyword>
<dbReference type="InterPro" id="IPR051122">
    <property type="entry name" value="SDR_DHRS6-like"/>
</dbReference>
<protein>
    <submittedName>
        <fullName evidence="3">Short chain dehydrogenase</fullName>
    </submittedName>
</protein>
<dbReference type="Pfam" id="PF13561">
    <property type="entry name" value="adh_short_C2"/>
    <property type="match status" value="1"/>
</dbReference>
<keyword evidence="4" id="KW-1185">Reference proteome</keyword>
<dbReference type="GO" id="GO:0016491">
    <property type="term" value="F:oxidoreductase activity"/>
    <property type="evidence" value="ECO:0007669"/>
    <property type="project" value="UniProtKB-KW"/>
</dbReference>
<comment type="similarity">
    <text evidence="1">Belongs to the short-chain dehydrogenases/reductases (SDR) family.</text>
</comment>
<evidence type="ECO:0000256" key="2">
    <source>
        <dbReference type="ARBA" id="ARBA00023002"/>
    </source>
</evidence>
<sequence>MTVLVIGATGEIGRAAVAALSEHYDVLGVGRSTTPAVDFTRPETLDALFADHAPFEAVVVLGGEIPFAPLSELTRENFESGLASKFLGQVETVQRGTAHVADGGSFTLVSGILTDHPVAGSAAASAINSAVNGFVVGAAPELPRGIRINAVSPTVVTESVQYHGAFRGFAQVPAAEVAQWVLRSVAGEQTGQIFRAGW</sequence>
<reference evidence="3 4" key="1">
    <citation type="submission" date="2018-10" db="EMBL/GenBank/DDBJ databases">
        <authorList>
            <person name="Li J."/>
        </authorList>
    </citation>
    <scope>NUCLEOTIDE SEQUENCE [LARGE SCALE GENOMIC DNA]</scope>
    <source>
        <strain evidence="3 4">JCM 11654</strain>
    </source>
</reference>
<dbReference type="PRINTS" id="PR00081">
    <property type="entry name" value="GDHRDH"/>
</dbReference>
<dbReference type="RefSeq" id="WP_121688703.1">
    <property type="nucleotide sequence ID" value="NZ_RCUY01000009.1"/>
</dbReference>
<dbReference type="Proteomes" id="UP000269438">
    <property type="component" value="Unassembled WGS sequence"/>
</dbReference>
<comment type="caution">
    <text evidence="3">The sequence shown here is derived from an EMBL/GenBank/DDBJ whole genome shotgun (WGS) entry which is preliminary data.</text>
</comment>
<evidence type="ECO:0000313" key="4">
    <source>
        <dbReference type="Proteomes" id="UP000269438"/>
    </source>
</evidence>
<dbReference type="NCBIfam" id="NF005754">
    <property type="entry name" value="PRK07578.1"/>
    <property type="match status" value="1"/>
</dbReference>
<dbReference type="EMBL" id="RCUY01000009">
    <property type="protein sequence ID" value="RLP82158.1"/>
    <property type="molecule type" value="Genomic_DNA"/>
</dbReference>
<dbReference type="InterPro" id="IPR002347">
    <property type="entry name" value="SDR_fam"/>
</dbReference>
<evidence type="ECO:0000256" key="1">
    <source>
        <dbReference type="ARBA" id="ARBA00006484"/>
    </source>
</evidence>
<name>A0A3L7ARV8_9MICO</name>
<evidence type="ECO:0000313" key="3">
    <source>
        <dbReference type="EMBL" id="RLP82158.1"/>
    </source>
</evidence>
<dbReference type="CDD" id="cd11731">
    <property type="entry name" value="Lin1944_like_SDR_c"/>
    <property type="match status" value="1"/>
</dbReference>
<dbReference type="Gene3D" id="3.40.50.720">
    <property type="entry name" value="NAD(P)-binding Rossmann-like Domain"/>
    <property type="match status" value="1"/>
</dbReference>
<organism evidence="3 4">
    <name type="scientific">Mycetocola lacteus</name>
    <dbReference type="NCBI Taxonomy" id="76637"/>
    <lineage>
        <taxon>Bacteria</taxon>
        <taxon>Bacillati</taxon>
        <taxon>Actinomycetota</taxon>
        <taxon>Actinomycetes</taxon>
        <taxon>Micrococcales</taxon>
        <taxon>Microbacteriaceae</taxon>
        <taxon>Mycetocola</taxon>
    </lineage>
</organism>
<gene>
    <name evidence="3" type="ORF">D9V34_10100</name>
</gene>
<dbReference type="AlphaFoldDB" id="A0A3L7ARV8"/>
<dbReference type="OrthoDB" id="9787486at2"/>
<dbReference type="InterPro" id="IPR036291">
    <property type="entry name" value="NAD(P)-bd_dom_sf"/>
</dbReference>
<proteinExistence type="inferred from homology"/>
<dbReference type="PANTHER" id="PTHR43477">
    <property type="entry name" value="DIHYDROANTICAPSIN 7-DEHYDROGENASE"/>
    <property type="match status" value="1"/>
</dbReference>